<dbReference type="EMBL" id="JACOFV010000024">
    <property type="protein sequence ID" value="MBC3864189.1"/>
    <property type="molecule type" value="Genomic_DNA"/>
</dbReference>
<evidence type="ECO:0000313" key="5">
    <source>
        <dbReference type="EMBL" id="MBC3864189.1"/>
    </source>
</evidence>
<reference evidence="5" key="1">
    <citation type="submission" date="2020-08" db="EMBL/GenBank/DDBJ databases">
        <title>Novel species isolated from subtropical streams in China.</title>
        <authorList>
            <person name="Lu H."/>
        </authorList>
    </citation>
    <scope>NUCLEOTIDE SEQUENCE</scope>
    <source>
        <strain evidence="5">KACC 12607</strain>
    </source>
</reference>
<dbReference type="InterPro" id="IPR050834">
    <property type="entry name" value="Glycosyltransf_2"/>
</dbReference>
<dbReference type="Gene3D" id="3.90.550.10">
    <property type="entry name" value="Spore Coat Polysaccharide Biosynthesis Protein SpsA, Chain A"/>
    <property type="match status" value="1"/>
</dbReference>
<keyword evidence="6" id="KW-1185">Reference proteome</keyword>
<feature type="domain" description="Glycosyltransferase 2-like" evidence="4">
    <location>
        <begin position="9"/>
        <end position="162"/>
    </location>
</feature>
<dbReference type="InterPro" id="IPR001173">
    <property type="entry name" value="Glyco_trans_2-like"/>
</dbReference>
<evidence type="ECO:0000256" key="2">
    <source>
        <dbReference type="ARBA" id="ARBA00022676"/>
    </source>
</evidence>
<sequence length="270" mass="30227">MASEKTFTVLMAVYKNDDPALFDMALNSVFENTLLPQRVLLIVDGPIPHTLDAVIIKYRHKNILDVHYLPKNVGLANALNEGISMISTEWIIRADADDYNLPNRFEILVDNMSSDIGLMGSLIQEVDKDNTKLGIRRVASKHVEILNFAKYRNPFNHMSVCYRTSAAKTAGGYPDIFLKEDYALWATMLSQGVLSKNLDVVLVNATAGVDMYKRRGGIKYALAEIELQRHLLRVGIKSRLSAFIHGSSRAVAFLLPSSIRGLLYTKILRS</sequence>
<dbReference type="SUPFAM" id="SSF53448">
    <property type="entry name" value="Nucleotide-diphospho-sugar transferases"/>
    <property type="match status" value="1"/>
</dbReference>
<accession>A0A923HI72</accession>
<evidence type="ECO:0000256" key="1">
    <source>
        <dbReference type="ARBA" id="ARBA00006739"/>
    </source>
</evidence>
<dbReference type="Proteomes" id="UP000634011">
    <property type="component" value="Unassembled WGS sequence"/>
</dbReference>
<dbReference type="RefSeq" id="WP_186914132.1">
    <property type="nucleotide sequence ID" value="NZ_JACOFV010000024.1"/>
</dbReference>
<comment type="similarity">
    <text evidence="1">Belongs to the glycosyltransferase 2 family.</text>
</comment>
<comment type="caution">
    <text evidence="5">The sequence shown here is derived from an EMBL/GenBank/DDBJ whole genome shotgun (WGS) entry which is preliminary data.</text>
</comment>
<dbReference type="AlphaFoldDB" id="A0A923HI72"/>
<dbReference type="GO" id="GO:0016757">
    <property type="term" value="F:glycosyltransferase activity"/>
    <property type="evidence" value="ECO:0007669"/>
    <property type="project" value="UniProtKB-KW"/>
</dbReference>
<dbReference type="PANTHER" id="PTHR43685">
    <property type="entry name" value="GLYCOSYLTRANSFERASE"/>
    <property type="match status" value="1"/>
</dbReference>
<evidence type="ECO:0000256" key="3">
    <source>
        <dbReference type="ARBA" id="ARBA00022679"/>
    </source>
</evidence>
<dbReference type="PANTHER" id="PTHR43685:SF5">
    <property type="entry name" value="GLYCOSYLTRANSFERASE EPSE-RELATED"/>
    <property type="match status" value="1"/>
</dbReference>
<evidence type="ECO:0000259" key="4">
    <source>
        <dbReference type="Pfam" id="PF00535"/>
    </source>
</evidence>
<dbReference type="Pfam" id="PF00535">
    <property type="entry name" value="Glycos_transf_2"/>
    <property type="match status" value="1"/>
</dbReference>
<dbReference type="InterPro" id="IPR029044">
    <property type="entry name" value="Nucleotide-diphossugar_trans"/>
</dbReference>
<gene>
    <name evidence="5" type="ORF">H8K32_18965</name>
</gene>
<proteinExistence type="inferred from homology"/>
<organism evidence="5 6">
    <name type="scientific">Undibacterium jejuense</name>
    <dbReference type="NCBI Taxonomy" id="1344949"/>
    <lineage>
        <taxon>Bacteria</taxon>
        <taxon>Pseudomonadati</taxon>
        <taxon>Pseudomonadota</taxon>
        <taxon>Betaproteobacteria</taxon>
        <taxon>Burkholderiales</taxon>
        <taxon>Oxalobacteraceae</taxon>
        <taxon>Undibacterium</taxon>
    </lineage>
</organism>
<keyword evidence="3" id="KW-0808">Transferase</keyword>
<evidence type="ECO:0000313" key="6">
    <source>
        <dbReference type="Proteomes" id="UP000634011"/>
    </source>
</evidence>
<protein>
    <submittedName>
        <fullName evidence="5">Glycosyltransferase</fullName>
    </submittedName>
</protein>
<keyword evidence="2" id="KW-0328">Glycosyltransferase</keyword>
<name>A0A923HI72_9BURK</name>